<evidence type="ECO:0000256" key="5">
    <source>
        <dbReference type="ARBA" id="ARBA00023004"/>
    </source>
</evidence>
<sequence>MSVDQASALLTAIDVAIIFLITLTVFIASKPIYNVYFHPLSKFPGPKGWAATPLPYVSAFVRGSSQQKVLEFHRKYGKVVRLGRDELSFQTPEAWNEIMGHRKGQKENPKDPLHHGDAPHNIVSAGREFHATIRRVLSHGFSAQNVIKQQPLMISSIRLFIQRLHEQTAGFSHEDCPPIEMTSWLNFVSFDVMGDLAFGETFGCLERSEYHPWIKLIHANAKRTTYLLAAGRIPILVPVLRVLFRKQLVQAEYDLNNFVRQKVDQRIRLSSARPDLAESLIKAMNSHIIDREAVYENSKVLLAAGSETTATALMGAVYLIAANQAARERLNTEIRAAFEAEEQINIKTTANLKYLAAVIEESLRLYPPSPHASTRITPPGGQTILGKWVPENTILGLWQWAIYHNDSMFHEPFEFRPERWLNDPTFQSDCKDVFKPFHTGPRSCLGVNLANALIRVILARIIWNFDLGLPPEGRDWLQREDHKIFIGYTKPLLFLRLTPRQPARVER</sequence>
<dbReference type="InterPro" id="IPR050121">
    <property type="entry name" value="Cytochrome_P450_monoxygenase"/>
</dbReference>
<evidence type="ECO:0000256" key="4">
    <source>
        <dbReference type="ARBA" id="ARBA00022723"/>
    </source>
</evidence>
<keyword evidence="7" id="KW-1133">Transmembrane helix</keyword>
<evidence type="ECO:0000313" key="8">
    <source>
        <dbReference type="EMBL" id="KAK9413204.1"/>
    </source>
</evidence>
<dbReference type="InterPro" id="IPR001128">
    <property type="entry name" value="Cyt_P450"/>
</dbReference>
<keyword evidence="6" id="KW-0560">Oxidoreductase</keyword>
<name>A0ABR2UFM4_9PEZI</name>
<evidence type="ECO:0000256" key="3">
    <source>
        <dbReference type="ARBA" id="ARBA00022617"/>
    </source>
</evidence>
<comment type="caution">
    <text evidence="8">The sequence shown here is derived from an EMBL/GenBank/DDBJ whole genome shotgun (WGS) entry which is preliminary data.</text>
</comment>
<dbReference type="PANTHER" id="PTHR24305">
    <property type="entry name" value="CYTOCHROME P450"/>
    <property type="match status" value="1"/>
</dbReference>
<evidence type="ECO:0000313" key="9">
    <source>
        <dbReference type="Proteomes" id="UP001408356"/>
    </source>
</evidence>
<keyword evidence="9" id="KW-1185">Reference proteome</keyword>
<dbReference type="PRINTS" id="PR00385">
    <property type="entry name" value="P450"/>
</dbReference>
<reference evidence="8 9" key="1">
    <citation type="journal article" date="2024" name="J. Plant Pathol.">
        <title>Sequence and assembly of the genome of Seiridium unicorne, isolate CBS 538.82, causal agent of cypress canker disease.</title>
        <authorList>
            <person name="Scali E."/>
            <person name="Rocca G.D."/>
            <person name="Danti R."/>
            <person name="Garbelotto M."/>
            <person name="Barberini S."/>
            <person name="Baroncelli R."/>
            <person name="Emiliani G."/>
        </authorList>
    </citation>
    <scope>NUCLEOTIDE SEQUENCE [LARGE SCALE GENOMIC DNA]</scope>
    <source>
        <strain evidence="8 9">BM-138-508</strain>
    </source>
</reference>
<dbReference type="PANTHER" id="PTHR24305:SF210">
    <property type="entry name" value="CYTOCHROME P450 MONOOXYGENASE ASQL-RELATED"/>
    <property type="match status" value="1"/>
</dbReference>
<organism evidence="8 9">
    <name type="scientific">Seiridium unicorne</name>
    <dbReference type="NCBI Taxonomy" id="138068"/>
    <lineage>
        <taxon>Eukaryota</taxon>
        <taxon>Fungi</taxon>
        <taxon>Dikarya</taxon>
        <taxon>Ascomycota</taxon>
        <taxon>Pezizomycotina</taxon>
        <taxon>Sordariomycetes</taxon>
        <taxon>Xylariomycetidae</taxon>
        <taxon>Amphisphaeriales</taxon>
        <taxon>Sporocadaceae</taxon>
        <taxon>Seiridium</taxon>
    </lineage>
</organism>
<dbReference type="Pfam" id="PF00067">
    <property type="entry name" value="p450"/>
    <property type="match status" value="1"/>
</dbReference>
<evidence type="ECO:0000256" key="1">
    <source>
        <dbReference type="ARBA" id="ARBA00001971"/>
    </source>
</evidence>
<dbReference type="InterPro" id="IPR017972">
    <property type="entry name" value="Cyt_P450_CS"/>
</dbReference>
<comment type="similarity">
    <text evidence="2 6">Belongs to the cytochrome P450 family.</text>
</comment>
<dbReference type="PRINTS" id="PR00463">
    <property type="entry name" value="EP450I"/>
</dbReference>
<protein>
    <recommendedName>
        <fullName evidence="10">Cytochrome P450</fullName>
    </recommendedName>
</protein>
<dbReference type="InterPro" id="IPR036396">
    <property type="entry name" value="Cyt_P450_sf"/>
</dbReference>
<keyword evidence="3 6" id="KW-0349">Heme</keyword>
<gene>
    <name evidence="8" type="ORF">SUNI508_11980</name>
</gene>
<dbReference type="SUPFAM" id="SSF48264">
    <property type="entry name" value="Cytochrome P450"/>
    <property type="match status" value="1"/>
</dbReference>
<dbReference type="PROSITE" id="PS00086">
    <property type="entry name" value="CYTOCHROME_P450"/>
    <property type="match status" value="1"/>
</dbReference>
<evidence type="ECO:0008006" key="10">
    <source>
        <dbReference type="Google" id="ProtNLM"/>
    </source>
</evidence>
<accession>A0ABR2UFM4</accession>
<evidence type="ECO:0000256" key="7">
    <source>
        <dbReference type="SAM" id="Phobius"/>
    </source>
</evidence>
<keyword evidence="7" id="KW-0472">Membrane</keyword>
<comment type="cofactor">
    <cofactor evidence="1">
        <name>heme</name>
        <dbReference type="ChEBI" id="CHEBI:30413"/>
    </cofactor>
</comment>
<dbReference type="InterPro" id="IPR002401">
    <property type="entry name" value="Cyt_P450_E_grp-I"/>
</dbReference>
<dbReference type="CDD" id="cd11058">
    <property type="entry name" value="CYP60B-like"/>
    <property type="match status" value="1"/>
</dbReference>
<dbReference type="Proteomes" id="UP001408356">
    <property type="component" value="Unassembled WGS sequence"/>
</dbReference>
<keyword evidence="7" id="KW-0812">Transmembrane</keyword>
<evidence type="ECO:0000256" key="6">
    <source>
        <dbReference type="RuleBase" id="RU000461"/>
    </source>
</evidence>
<keyword evidence="6" id="KW-0503">Monooxygenase</keyword>
<keyword evidence="5 6" id="KW-0408">Iron</keyword>
<feature type="transmembrane region" description="Helical" evidence="7">
    <location>
        <begin position="6"/>
        <end position="28"/>
    </location>
</feature>
<dbReference type="Gene3D" id="1.10.630.10">
    <property type="entry name" value="Cytochrome P450"/>
    <property type="match status" value="1"/>
</dbReference>
<keyword evidence="4 6" id="KW-0479">Metal-binding</keyword>
<proteinExistence type="inferred from homology"/>
<evidence type="ECO:0000256" key="2">
    <source>
        <dbReference type="ARBA" id="ARBA00010617"/>
    </source>
</evidence>
<dbReference type="EMBL" id="JARVKF010000441">
    <property type="protein sequence ID" value="KAK9413204.1"/>
    <property type="molecule type" value="Genomic_DNA"/>
</dbReference>